<keyword evidence="2" id="KW-1133">Transmembrane helix</keyword>
<feature type="region of interest" description="Disordered" evidence="1">
    <location>
        <begin position="664"/>
        <end position="729"/>
    </location>
</feature>
<feature type="region of interest" description="Disordered" evidence="1">
    <location>
        <begin position="560"/>
        <end position="585"/>
    </location>
</feature>
<gene>
    <name evidence="3" type="ORF">FOZ62_005788</name>
</gene>
<dbReference type="AlphaFoldDB" id="A0A7J6PCX1"/>
<dbReference type="EMBL" id="JABANM010036008">
    <property type="protein sequence ID" value="KAF4693797.1"/>
    <property type="molecule type" value="Genomic_DNA"/>
</dbReference>
<reference evidence="3 4" key="1">
    <citation type="submission" date="2020-04" db="EMBL/GenBank/DDBJ databases">
        <title>Perkinsus olseni comparative genomics.</title>
        <authorList>
            <person name="Bogema D.R."/>
        </authorList>
    </citation>
    <scope>NUCLEOTIDE SEQUENCE [LARGE SCALE GENOMIC DNA]</scope>
    <source>
        <strain evidence="3">ATCC PRA-205</strain>
    </source>
</reference>
<feature type="compositionally biased region" description="Basic and acidic residues" evidence="1">
    <location>
        <begin position="108"/>
        <end position="120"/>
    </location>
</feature>
<feature type="transmembrane region" description="Helical" evidence="2">
    <location>
        <begin position="24"/>
        <end position="45"/>
    </location>
</feature>
<dbReference type="Proteomes" id="UP000574390">
    <property type="component" value="Unassembled WGS sequence"/>
</dbReference>
<evidence type="ECO:0000256" key="1">
    <source>
        <dbReference type="SAM" id="MobiDB-lite"/>
    </source>
</evidence>
<dbReference type="InterPro" id="IPR043136">
    <property type="entry name" value="B30.2/SPRY_sf"/>
</dbReference>
<evidence type="ECO:0000313" key="4">
    <source>
        <dbReference type="Proteomes" id="UP000574390"/>
    </source>
</evidence>
<keyword evidence="2" id="KW-0472">Membrane</keyword>
<dbReference type="Gene3D" id="2.60.120.920">
    <property type="match status" value="1"/>
</dbReference>
<name>A0A7J6PCX1_PEROL</name>
<feature type="region of interest" description="Disordered" evidence="1">
    <location>
        <begin position="639"/>
        <end position="658"/>
    </location>
</feature>
<evidence type="ECO:0000256" key="2">
    <source>
        <dbReference type="SAM" id="Phobius"/>
    </source>
</evidence>
<feature type="region of interest" description="Disordered" evidence="1">
    <location>
        <begin position="105"/>
        <end position="124"/>
    </location>
</feature>
<protein>
    <recommendedName>
        <fullName evidence="5">SPRY domain-containing protein</fullName>
    </recommendedName>
</protein>
<feature type="compositionally biased region" description="Basic and acidic residues" evidence="1">
    <location>
        <begin position="560"/>
        <end position="569"/>
    </location>
</feature>
<sequence>MAAYPYDPRRPLPIRPAPSDSTPALLAVLVVCGVVVVALSVLYFYRESMVVVELRENVAAAIGEALVAFFDSSMGRRLFPRVDLDRIRRKFGIDEASKAAFSWMVPGKDQDDKDGRRSEAGEDSSQDFIMSGERVGLGGIDLERPALLYGDAFDVYPVSNWQALRTTQILGGREPWKMDVLGDEGWCRREGRAGVYEIFNYDDDGGGGQPSTILSSLPLPFQRLCVVEFAIDAAPEGSSAIMCVGLSTKPTPVAEFAGHFPYSVGYFSNGLMYSGDWRASVRSDPGGFSSGDTITMIVDRKYDGAKLMGAVHFLKNGSLCHVHPILIESLRLPMSYDGLEPPIRQLECERMLFGYRSLRGTDFEISCPVTMRPPRPASAEWGFLPAPYVAVSVVGDSGETPFEVSVNFGAHPYVHATEGVAKIRRESDQEEQFEVEKGRLGSSILHVEAERYAQLRTAKILRLRAHGEEAPATIAEDAQETPVPAELAIPGRVENHPAAAEDNEDIDSSPEEENLRSTLDSSDRCRFQSEEADLCECPWFTLGGADRICGRCGHDRLWHRPGPGEKRLQLTEASGSRPASPQHKAALPAVPCGDGLCDERWLALQGRMGDWRRAVVVGQEVWYNVKTREVTSARPRQYRYRRDRLEGPQPQATSTPSVAAVVAEVPPLAERDDKSRAEESESRREGEKRPQPPRRLDFRRKSRIIRVGGARPSHRVGDDPVKFHCATDA</sequence>
<evidence type="ECO:0008006" key="5">
    <source>
        <dbReference type="Google" id="ProtNLM"/>
    </source>
</evidence>
<evidence type="ECO:0000313" key="3">
    <source>
        <dbReference type="EMBL" id="KAF4693797.1"/>
    </source>
</evidence>
<feature type="region of interest" description="Disordered" evidence="1">
    <location>
        <begin position="498"/>
        <end position="522"/>
    </location>
</feature>
<feature type="compositionally biased region" description="Acidic residues" evidence="1">
    <location>
        <begin position="501"/>
        <end position="512"/>
    </location>
</feature>
<keyword evidence="2" id="KW-0812">Transmembrane</keyword>
<feature type="compositionally biased region" description="Basic and acidic residues" evidence="1">
    <location>
        <begin position="715"/>
        <end position="729"/>
    </location>
</feature>
<accession>A0A7J6PCX1</accession>
<organism evidence="3 4">
    <name type="scientific">Perkinsus olseni</name>
    <name type="common">Perkinsus atlanticus</name>
    <dbReference type="NCBI Taxonomy" id="32597"/>
    <lineage>
        <taxon>Eukaryota</taxon>
        <taxon>Sar</taxon>
        <taxon>Alveolata</taxon>
        <taxon>Perkinsozoa</taxon>
        <taxon>Perkinsea</taxon>
        <taxon>Perkinsida</taxon>
        <taxon>Perkinsidae</taxon>
        <taxon>Perkinsus</taxon>
    </lineage>
</organism>
<proteinExistence type="predicted"/>
<comment type="caution">
    <text evidence="3">The sequence shown here is derived from an EMBL/GenBank/DDBJ whole genome shotgun (WGS) entry which is preliminary data.</text>
</comment>
<feature type="compositionally biased region" description="Basic and acidic residues" evidence="1">
    <location>
        <begin position="669"/>
        <end position="696"/>
    </location>
</feature>